<keyword evidence="7" id="KW-1015">Disulfide bond</keyword>
<accession>A0A3D8RZ21</accession>
<dbReference type="EC" id="3.1.1.-" evidence="8"/>
<evidence type="ECO:0000256" key="1">
    <source>
        <dbReference type="ARBA" id="ARBA00006249"/>
    </source>
</evidence>
<dbReference type="InterPro" id="IPR011118">
    <property type="entry name" value="Tannase/feruloyl_esterase"/>
</dbReference>
<dbReference type="PANTHER" id="PTHR33938:SF8">
    <property type="entry name" value="CARBOXYLIC ESTER HYDROLASE"/>
    <property type="match status" value="1"/>
</dbReference>
<dbReference type="RefSeq" id="XP_026603804.1">
    <property type="nucleotide sequence ID" value="XM_026747972.1"/>
</dbReference>
<dbReference type="SUPFAM" id="SSF53474">
    <property type="entry name" value="alpha/beta-Hydrolases"/>
    <property type="match status" value="1"/>
</dbReference>
<organism evidence="10 11">
    <name type="scientific">Aspergillus mulundensis</name>
    <dbReference type="NCBI Taxonomy" id="1810919"/>
    <lineage>
        <taxon>Eukaryota</taxon>
        <taxon>Fungi</taxon>
        <taxon>Dikarya</taxon>
        <taxon>Ascomycota</taxon>
        <taxon>Pezizomycotina</taxon>
        <taxon>Eurotiomycetes</taxon>
        <taxon>Eurotiomycetidae</taxon>
        <taxon>Eurotiales</taxon>
        <taxon>Aspergillaceae</taxon>
        <taxon>Aspergillus</taxon>
        <taxon>Aspergillus subgen. Nidulantes</taxon>
    </lineage>
</organism>
<dbReference type="EMBL" id="PVWQ01000006">
    <property type="protein sequence ID" value="RDW79104.1"/>
    <property type="molecule type" value="Genomic_DNA"/>
</dbReference>
<evidence type="ECO:0000256" key="7">
    <source>
        <dbReference type="ARBA" id="ARBA00023157"/>
    </source>
</evidence>
<dbReference type="GO" id="GO:0030600">
    <property type="term" value="F:feruloyl esterase activity"/>
    <property type="evidence" value="ECO:0007669"/>
    <property type="project" value="UniProtKB-ARBA"/>
</dbReference>
<evidence type="ECO:0000256" key="4">
    <source>
        <dbReference type="ARBA" id="ARBA00022729"/>
    </source>
</evidence>
<dbReference type="Pfam" id="PF07519">
    <property type="entry name" value="Tannase"/>
    <property type="match status" value="1"/>
</dbReference>
<keyword evidence="6" id="KW-0106">Calcium</keyword>
<evidence type="ECO:0000256" key="5">
    <source>
        <dbReference type="ARBA" id="ARBA00022801"/>
    </source>
</evidence>
<feature type="compositionally biased region" description="Acidic residues" evidence="9">
    <location>
        <begin position="750"/>
        <end position="772"/>
    </location>
</feature>
<feature type="region of interest" description="Disordered" evidence="9">
    <location>
        <begin position="746"/>
        <end position="826"/>
    </location>
</feature>
<keyword evidence="5 8" id="KW-0378">Hydrolase</keyword>
<dbReference type="OrthoDB" id="2789670at2759"/>
<dbReference type="Proteomes" id="UP000256690">
    <property type="component" value="Unassembled WGS sequence"/>
</dbReference>
<gene>
    <name evidence="10" type="ORF">DSM5745_05956</name>
</gene>
<feature type="compositionally biased region" description="Acidic residues" evidence="9">
    <location>
        <begin position="807"/>
        <end position="820"/>
    </location>
</feature>
<dbReference type="InterPro" id="IPR029058">
    <property type="entry name" value="AB_hydrolase_fold"/>
</dbReference>
<dbReference type="AlphaFoldDB" id="A0A3D8RZ21"/>
<evidence type="ECO:0000256" key="2">
    <source>
        <dbReference type="ARBA" id="ARBA00022487"/>
    </source>
</evidence>
<evidence type="ECO:0000313" key="10">
    <source>
        <dbReference type="EMBL" id="RDW79104.1"/>
    </source>
</evidence>
<feature type="compositionally biased region" description="Basic and acidic residues" evidence="9">
    <location>
        <begin position="791"/>
        <end position="806"/>
    </location>
</feature>
<keyword evidence="3" id="KW-0479">Metal-binding</keyword>
<keyword evidence="4" id="KW-0732">Signal</keyword>
<evidence type="ECO:0000313" key="11">
    <source>
        <dbReference type="Proteomes" id="UP000256690"/>
    </source>
</evidence>
<dbReference type="PANTHER" id="PTHR33938">
    <property type="entry name" value="FERULOYL ESTERASE B-RELATED"/>
    <property type="match status" value="1"/>
</dbReference>
<evidence type="ECO:0000256" key="3">
    <source>
        <dbReference type="ARBA" id="ARBA00022723"/>
    </source>
</evidence>
<keyword evidence="11" id="KW-1185">Reference proteome</keyword>
<dbReference type="STRING" id="1810919.A0A3D8RZ21"/>
<evidence type="ECO:0000256" key="8">
    <source>
        <dbReference type="RuleBase" id="RU361238"/>
    </source>
</evidence>
<evidence type="ECO:0000256" key="6">
    <source>
        <dbReference type="ARBA" id="ARBA00022837"/>
    </source>
</evidence>
<reference evidence="10 11" key="1">
    <citation type="journal article" date="2018" name="IMA Fungus">
        <title>IMA Genome-F 9: Draft genome sequence of Annulohypoxylon stygium, Aspergillus mulundensis, Berkeleyomyces basicola (syn. Thielaviopsis basicola), Ceratocystis smalleyi, two Cercospora beticola strains, Coleophoma cylindrospora, Fusarium fracticaudum, Phialophora cf. hyalina, and Morchella septimelata.</title>
        <authorList>
            <person name="Wingfield B.D."/>
            <person name="Bills G.F."/>
            <person name="Dong Y."/>
            <person name="Huang W."/>
            <person name="Nel W.J."/>
            <person name="Swalarsk-Parry B.S."/>
            <person name="Vaghefi N."/>
            <person name="Wilken P.M."/>
            <person name="An Z."/>
            <person name="de Beer Z.W."/>
            <person name="De Vos L."/>
            <person name="Chen L."/>
            <person name="Duong T.A."/>
            <person name="Gao Y."/>
            <person name="Hammerbacher A."/>
            <person name="Kikkert J.R."/>
            <person name="Li Y."/>
            <person name="Li H."/>
            <person name="Li K."/>
            <person name="Li Q."/>
            <person name="Liu X."/>
            <person name="Ma X."/>
            <person name="Naidoo K."/>
            <person name="Pethybridge S.J."/>
            <person name="Sun J."/>
            <person name="Steenkamp E.T."/>
            <person name="van der Nest M.A."/>
            <person name="van Wyk S."/>
            <person name="Wingfield M.J."/>
            <person name="Xiong C."/>
            <person name="Yue Q."/>
            <person name="Zhang X."/>
        </authorList>
    </citation>
    <scope>NUCLEOTIDE SEQUENCE [LARGE SCALE GENOMIC DNA]</scope>
    <source>
        <strain evidence="10 11">DSM 5745</strain>
    </source>
</reference>
<comment type="similarity">
    <text evidence="1 8">Belongs to the tannase family.</text>
</comment>
<dbReference type="GO" id="GO:0046872">
    <property type="term" value="F:metal ion binding"/>
    <property type="evidence" value="ECO:0007669"/>
    <property type="project" value="UniProtKB-KW"/>
</dbReference>
<evidence type="ECO:0000256" key="9">
    <source>
        <dbReference type="SAM" id="MobiDB-lite"/>
    </source>
</evidence>
<dbReference type="GeneID" id="38116326"/>
<proteinExistence type="inferred from homology"/>
<keyword evidence="2" id="KW-0719">Serine esterase</keyword>
<name>A0A3D8RZ21_9EURO</name>
<sequence>MALALAHANIANSIPCYGLQAPSIPDAEVLWLKSTPVYDFVYPPVVDLTGGLIAGTAAGSPPLDFCNVSMALTHPGDNDTVFVSVWLPPKEKWNNRYIATGGGGLGAGYEFNMVSPLAAGFATSFTDAGLTLNNTIAPDTGLWGLKEDGTLNEALFENLGYRSTHDMAVASKDIIKQYYRADANYSYWSGCSQGGRQGYAAAAKYPTDFDGILAASPALGFDHVGMSTFWPMVVMQNEGEYVPSCVFRAFEKAIVKHCDPRDGLVDGLISDYDALMSCSSSFSPSSLAGKKVACPETGNNTITISPRQANIVRKILRGPSYAGKQYWFGLAPGASFSGTADTVFDNRTRTWLPKPFAPAAGWLKNIIAPQLHLNNGHKAHRPFTNTSTAPVTNTTTTTSPDVPTLSYIQYLAAFNASLNFSSPYLSDAYLDLAPFQAAGGKLLSWVGLSDQFIHPMHVLDFHRRLKAQTHVSQSHNKTNTADINSFYRLFTAPGVGHCGGGSGSPPANALGALVEWVERGNAPETLAAEVTDSSGRPVNRDLCLFPKKMVSVNGVLACREPRIGISGHGHGINHNKTHGYENKTTASALHIRHAIPAPAPVQNENDNDAHFPPAARALPAISQNGAPSIKPWPRLFKLSEEEINWLAQTASTWVPAIVFFNFAFEWFMGFSDDYFLHVARTACISSLLGLYIIRAWDWFTTCTGCDEVTCAVCEGWETDDEGDEDEDEDDEKEIRDKEIEIEYARRLAQWEDDGEDEDDDDEDSEEDSDYDASDINNHPDSDDHDDDDLNDDRCLGSYKCEHRDSDSDADDSDAYEDVSDGDAGVPVPVPVLVLVPVEVASS</sequence>
<dbReference type="Gene3D" id="3.40.50.1820">
    <property type="entry name" value="alpha/beta hydrolase"/>
    <property type="match status" value="1"/>
</dbReference>
<protein>
    <recommendedName>
        <fullName evidence="8">Carboxylic ester hydrolase</fullName>
        <ecNumber evidence="8">3.1.1.-</ecNumber>
    </recommendedName>
</protein>
<comment type="caution">
    <text evidence="10">The sequence shown here is derived from an EMBL/GenBank/DDBJ whole genome shotgun (WGS) entry which is preliminary data.</text>
</comment>